<evidence type="ECO:0000256" key="2">
    <source>
        <dbReference type="ARBA" id="ARBA00022618"/>
    </source>
</evidence>
<evidence type="ECO:0000256" key="6">
    <source>
        <dbReference type="HAMAP-Rule" id="MF_00267"/>
    </source>
</evidence>
<keyword evidence="2 6" id="KW-0132">Cell division</keyword>
<dbReference type="GO" id="GO:1901891">
    <property type="term" value="P:regulation of cell septum assembly"/>
    <property type="evidence" value="ECO:0007669"/>
    <property type="project" value="InterPro"/>
</dbReference>
<keyword evidence="4 6" id="KW-0131">Cell cycle</keyword>
<evidence type="ECO:0000256" key="4">
    <source>
        <dbReference type="ARBA" id="ARBA00023306"/>
    </source>
</evidence>
<evidence type="ECO:0000259" key="7">
    <source>
        <dbReference type="Pfam" id="PF03775"/>
    </source>
</evidence>
<dbReference type="Gene3D" id="2.160.20.70">
    <property type="match status" value="1"/>
</dbReference>
<proteinExistence type="inferred from homology"/>
<comment type="subunit">
    <text evidence="6">Interacts with MinD and FtsZ.</text>
</comment>
<dbReference type="PANTHER" id="PTHR34108:SF1">
    <property type="entry name" value="SEPTUM SITE-DETERMINING PROTEIN MINC"/>
    <property type="match status" value="1"/>
</dbReference>
<dbReference type="PANTHER" id="PTHR34108">
    <property type="entry name" value="SEPTUM SITE-DETERMINING PROTEIN MINC"/>
    <property type="match status" value="1"/>
</dbReference>
<reference evidence="9" key="1">
    <citation type="submission" date="2020-02" db="EMBL/GenBank/DDBJ databases">
        <authorList>
            <person name="Meier V. D."/>
        </authorList>
    </citation>
    <scope>NUCLEOTIDE SEQUENCE</scope>
    <source>
        <strain evidence="9">AVDCRST_MAG18</strain>
    </source>
</reference>
<organism evidence="9">
    <name type="scientific">uncultured Thermomicrobiales bacterium</name>
    <dbReference type="NCBI Taxonomy" id="1645740"/>
    <lineage>
        <taxon>Bacteria</taxon>
        <taxon>Pseudomonadati</taxon>
        <taxon>Thermomicrobiota</taxon>
        <taxon>Thermomicrobia</taxon>
        <taxon>Thermomicrobiales</taxon>
        <taxon>environmental samples</taxon>
    </lineage>
</organism>
<name>A0A6J4VUZ1_9BACT</name>
<accession>A0A6J4VUZ1</accession>
<dbReference type="InterPro" id="IPR007874">
    <property type="entry name" value="MinC_N"/>
</dbReference>
<feature type="domain" description="Septum formation inhibitor MinC C-terminal" evidence="7">
    <location>
        <begin position="158"/>
        <end position="258"/>
    </location>
</feature>
<dbReference type="InterPro" id="IPR013033">
    <property type="entry name" value="MinC"/>
</dbReference>
<comment type="function">
    <text evidence="5 6">Cell division inhibitor that blocks the formation of polar Z ring septums. Rapidly oscillates between the poles of the cell to destabilize FtsZ filaments that have formed before they mature into polar Z rings. Prevents FtsZ polymerization.</text>
</comment>
<dbReference type="Pfam" id="PF05209">
    <property type="entry name" value="MinC_N"/>
    <property type="match status" value="1"/>
</dbReference>
<evidence type="ECO:0000313" key="9">
    <source>
        <dbReference type="EMBL" id="CAA9589858.1"/>
    </source>
</evidence>
<dbReference type="GO" id="GO:0000917">
    <property type="term" value="P:division septum assembly"/>
    <property type="evidence" value="ECO:0007669"/>
    <property type="project" value="UniProtKB-KW"/>
</dbReference>
<dbReference type="InterPro" id="IPR005526">
    <property type="entry name" value="Septum_form_inhib_MinC_C"/>
</dbReference>
<feature type="domain" description="Septum formation inhibitor MinC N-terminal" evidence="8">
    <location>
        <begin position="28"/>
        <end position="100"/>
    </location>
</feature>
<dbReference type="SUPFAM" id="SSF63848">
    <property type="entry name" value="Cell-division inhibitor MinC, C-terminal domain"/>
    <property type="match status" value="1"/>
</dbReference>
<dbReference type="EMBL" id="CADCWN010000385">
    <property type="protein sequence ID" value="CAA9589858.1"/>
    <property type="molecule type" value="Genomic_DNA"/>
</dbReference>
<evidence type="ECO:0000256" key="5">
    <source>
        <dbReference type="ARBA" id="ARBA00025606"/>
    </source>
</evidence>
<gene>
    <name evidence="6" type="primary">minC</name>
    <name evidence="9" type="ORF">AVDCRST_MAG18-4784</name>
</gene>
<dbReference type="NCBIfam" id="TIGR01222">
    <property type="entry name" value="minC"/>
    <property type="match status" value="1"/>
</dbReference>
<evidence type="ECO:0000259" key="8">
    <source>
        <dbReference type="Pfam" id="PF05209"/>
    </source>
</evidence>
<evidence type="ECO:0000256" key="3">
    <source>
        <dbReference type="ARBA" id="ARBA00023210"/>
    </source>
</evidence>
<dbReference type="InterPro" id="IPR016098">
    <property type="entry name" value="CAP/MinC_C"/>
</dbReference>
<dbReference type="AlphaFoldDB" id="A0A6J4VUZ1"/>
<dbReference type="Gene3D" id="3.30.70.260">
    <property type="match status" value="1"/>
</dbReference>
<keyword evidence="3 6" id="KW-0717">Septation</keyword>
<dbReference type="InterPro" id="IPR036145">
    <property type="entry name" value="MinC_C_sf"/>
</dbReference>
<comment type="similarity">
    <text evidence="1 6">Belongs to the MinC family.</text>
</comment>
<sequence>MAQNVQAYVHDPPLLARGRFADGAVAMIKVRGTREGLLLTVPDDARLHSSREVAAALAAHLDDAEAFFSGADIIVDLGERDLDEGEIAFYRQVLEERGVVVRGFTAASPQGRAAIRKAGYHPLQVAPPERTTLGDGAAATPAAQIRPVNPEIEEARYLRRTLRSGARIRHHGNLVLLGDINAGAEVAAAGDIIVWGTIRGMVHAGALGDDSAIICALGLNPTQLRIGSHYALPPSEKKGTIPGTPERVRLENGRLVVEPWKMK</sequence>
<protein>
    <recommendedName>
        <fullName evidence="6">Probable septum site-determining protein MinC</fullName>
    </recommendedName>
</protein>
<evidence type="ECO:0000256" key="1">
    <source>
        <dbReference type="ARBA" id="ARBA00006291"/>
    </source>
</evidence>
<dbReference type="GO" id="GO:0051302">
    <property type="term" value="P:regulation of cell division"/>
    <property type="evidence" value="ECO:0007669"/>
    <property type="project" value="InterPro"/>
</dbReference>
<dbReference type="GO" id="GO:0000902">
    <property type="term" value="P:cell morphogenesis"/>
    <property type="evidence" value="ECO:0007669"/>
    <property type="project" value="InterPro"/>
</dbReference>
<dbReference type="Pfam" id="PF03775">
    <property type="entry name" value="MinC_C"/>
    <property type="match status" value="1"/>
</dbReference>
<dbReference type="HAMAP" id="MF_00267">
    <property type="entry name" value="MinC"/>
    <property type="match status" value="1"/>
</dbReference>